<dbReference type="InterPro" id="IPR036322">
    <property type="entry name" value="WD40_repeat_dom_sf"/>
</dbReference>
<protein>
    <submittedName>
        <fullName evidence="8">11999_t:CDS:1</fullName>
    </submittedName>
</protein>
<dbReference type="Pfam" id="PF09384">
    <property type="entry name" value="UTP15_C"/>
    <property type="match status" value="1"/>
</dbReference>
<evidence type="ECO:0000256" key="1">
    <source>
        <dbReference type="ARBA" id="ARBA00004604"/>
    </source>
</evidence>
<reference evidence="8" key="1">
    <citation type="submission" date="2021-06" db="EMBL/GenBank/DDBJ databases">
        <authorList>
            <person name="Kallberg Y."/>
            <person name="Tangrot J."/>
            <person name="Rosling A."/>
        </authorList>
    </citation>
    <scope>NUCLEOTIDE SEQUENCE</scope>
    <source>
        <strain evidence="8">FL130A</strain>
    </source>
</reference>
<dbReference type="SUPFAM" id="SSF50978">
    <property type="entry name" value="WD40 repeat-like"/>
    <property type="match status" value="1"/>
</dbReference>
<organism evidence="8 9">
    <name type="scientific">Ambispora leptoticha</name>
    <dbReference type="NCBI Taxonomy" id="144679"/>
    <lineage>
        <taxon>Eukaryota</taxon>
        <taxon>Fungi</taxon>
        <taxon>Fungi incertae sedis</taxon>
        <taxon>Mucoromycota</taxon>
        <taxon>Glomeromycotina</taxon>
        <taxon>Glomeromycetes</taxon>
        <taxon>Archaeosporales</taxon>
        <taxon>Ambisporaceae</taxon>
        <taxon>Ambispora</taxon>
    </lineage>
</organism>
<dbReference type="InterPro" id="IPR018983">
    <property type="entry name" value="U3_snoRNA-assocProt_15_C"/>
</dbReference>
<dbReference type="PROSITE" id="PS50082">
    <property type="entry name" value="WD_REPEATS_2"/>
    <property type="match status" value="2"/>
</dbReference>
<dbReference type="AlphaFoldDB" id="A0A9N8VIG9"/>
<dbReference type="EMBL" id="CAJVPS010000081">
    <property type="protein sequence ID" value="CAG8449475.1"/>
    <property type="molecule type" value="Genomic_DNA"/>
</dbReference>
<evidence type="ECO:0000256" key="3">
    <source>
        <dbReference type="ARBA" id="ARBA00022574"/>
    </source>
</evidence>
<gene>
    <name evidence="8" type="ORF">ALEPTO_LOCUS908</name>
</gene>
<dbReference type="PANTHER" id="PTHR19924:SF26">
    <property type="entry name" value="U3 SMALL NUCLEOLAR RNA-ASSOCIATED PROTEIN 15 HOMOLOG"/>
    <property type="match status" value="1"/>
</dbReference>
<proteinExistence type="predicted"/>
<keyword evidence="4" id="KW-0677">Repeat</keyword>
<dbReference type="GO" id="GO:0005730">
    <property type="term" value="C:nucleolus"/>
    <property type="evidence" value="ECO:0007669"/>
    <property type="project" value="UniProtKB-SubCell"/>
</dbReference>
<keyword evidence="2" id="KW-0698">rRNA processing</keyword>
<dbReference type="InterPro" id="IPR015943">
    <property type="entry name" value="WD40/YVTN_repeat-like_dom_sf"/>
</dbReference>
<dbReference type="Proteomes" id="UP000789508">
    <property type="component" value="Unassembled WGS sequence"/>
</dbReference>
<evidence type="ECO:0000313" key="8">
    <source>
        <dbReference type="EMBL" id="CAG8449475.1"/>
    </source>
</evidence>
<feature type="domain" description="U3 small nucleolar RNA-associated protein 15 C-terminal" evidence="7">
    <location>
        <begin position="322"/>
        <end position="468"/>
    </location>
</feature>
<keyword evidence="5" id="KW-0539">Nucleus</keyword>
<comment type="caution">
    <text evidence="8">The sequence shown here is derived from an EMBL/GenBank/DDBJ whole genome shotgun (WGS) entry which is preliminary data.</text>
</comment>
<dbReference type="PROSITE" id="PS50294">
    <property type="entry name" value="WD_REPEATS_REGION"/>
    <property type="match status" value="1"/>
</dbReference>
<evidence type="ECO:0000256" key="2">
    <source>
        <dbReference type="ARBA" id="ARBA00022552"/>
    </source>
</evidence>
<dbReference type="OrthoDB" id="431715at2759"/>
<accession>A0A9N8VIG9</accession>
<dbReference type="PANTHER" id="PTHR19924">
    <property type="entry name" value="UTP15 U3 SMALL NUCLEOLAR RNA-ASSOCIATED PROTEIN 15 FAMILY MEMBER"/>
    <property type="match status" value="1"/>
</dbReference>
<dbReference type="GO" id="GO:0006364">
    <property type="term" value="P:rRNA processing"/>
    <property type="evidence" value="ECO:0007669"/>
    <property type="project" value="UniProtKB-KW"/>
</dbReference>
<evidence type="ECO:0000259" key="7">
    <source>
        <dbReference type="Pfam" id="PF09384"/>
    </source>
</evidence>
<name>A0A9N8VIG9_9GLOM</name>
<keyword evidence="9" id="KW-1185">Reference proteome</keyword>
<dbReference type="GO" id="GO:0045943">
    <property type="term" value="P:positive regulation of transcription by RNA polymerase I"/>
    <property type="evidence" value="ECO:0007669"/>
    <property type="project" value="TreeGrafter"/>
</dbReference>
<sequence>MAAPYRKVQPKQFPKPLTSYDAEAAAYWKKFKTPKYITETASVTSIHFSPVSPHDFAVTSSTRVQIYSSKTHKVEKTFARFKDTAYSGTIRNDGKLLLAGDATGCIQLFDINSRRILRTIHEHKLGNNGQILSCSDDKTVRVWDVPSQEAISIFSEHETLRLWDIRANKVVMNMNHGYPIESVLMFPGGGVVISAGGPIFTVWDIIGGGRVMRSVSNHQKTITSLCFDSSCSRLLTGSLDGHVKIYDVTNYKVVHGFKYEEPILSIALSPDDTILVTGMTSSQLGIRQRQIPVQEKSTTALNQGKRNFRGGSWAYFKRGEEYKDVEEDIIIEKKMSEGTGIPDYDQFLRYFQYSKALDSSLKVGVRAINTISLLLELVRRDGLRQALAERDDASLQPIIRFLTKNINNPRYTNLLVDVGNLIIDMYSTSYGLTPSPIIEEFKKLYKKVKSELDYQIELSRVLGSLEMIFVAAENAHSIHNNNSSIQTEDEIQV</sequence>
<dbReference type="SMART" id="SM00320">
    <property type="entry name" value="WD40"/>
    <property type="match status" value="6"/>
</dbReference>
<dbReference type="Pfam" id="PF00400">
    <property type="entry name" value="WD40"/>
    <property type="match status" value="2"/>
</dbReference>
<feature type="repeat" description="WD" evidence="6">
    <location>
        <begin position="131"/>
        <end position="153"/>
    </location>
</feature>
<evidence type="ECO:0000256" key="5">
    <source>
        <dbReference type="ARBA" id="ARBA00023242"/>
    </source>
</evidence>
<evidence type="ECO:0000256" key="4">
    <source>
        <dbReference type="ARBA" id="ARBA00022737"/>
    </source>
</evidence>
<dbReference type="Gene3D" id="2.130.10.10">
    <property type="entry name" value="YVTN repeat-like/Quinoprotein amine dehydrogenase"/>
    <property type="match status" value="2"/>
</dbReference>
<feature type="repeat" description="WD" evidence="6">
    <location>
        <begin position="215"/>
        <end position="256"/>
    </location>
</feature>
<comment type="subcellular location">
    <subcellularLocation>
        <location evidence="1">Nucleus</location>
        <location evidence="1">Nucleolus</location>
    </subcellularLocation>
</comment>
<keyword evidence="3 6" id="KW-0853">WD repeat</keyword>
<dbReference type="InterPro" id="IPR001680">
    <property type="entry name" value="WD40_rpt"/>
</dbReference>
<evidence type="ECO:0000313" key="9">
    <source>
        <dbReference type="Proteomes" id="UP000789508"/>
    </source>
</evidence>
<evidence type="ECO:0000256" key="6">
    <source>
        <dbReference type="PROSITE-ProRule" id="PRU00221"/>
    </source>
</evidence>